<dbReference type="Proteomes" id="UP000887565">
    <property type="component" value="Unplaced"/>
</dbReference>
<sequence length="288" mass="31077">MFKNLPVSPKSLVLFSFVGHRGSLSLIARAKHGWKFMKEPTFWGEQTYPNKELAAKTALSLKQPWNWPKGQIKKADAYKSHKSNRAAPALDCVFWVADGAPTANWASDCFCRKMAVDESSLANFTSATVDDFFTNQLVFAGTGRPNTGYQLSAVPGVVIQRATQTIVVGQKLLLFGAAGHAQQGVGELGQSVRRALANGRAFILQNLYQIAHPGYVAVFEIAFIKLVQSSAILVFFRGHQSIGRGATAGFPQQQQTLLLGTGHRPQALAAAVVVGTAAARVAEHLDSP</sequence>
<name>A0A915IHJ4_ROMCU</name>
<reference evidence="2" key="1">
    <citation type="submission" date="2022-11" db="UniProtKB">
        <authorList>
            <consortium name="WormBaseParasite"/>
        </authorList>
    </citation>
    <scope>IDENTIFICATION</scope>
</reference>
<accession>A0A915IHJ4</accession>
<keyword evidence="1" id="KW-1185">Reference proteome</keyword>
<organism evidence="1 2">
    <name type="scientific">Romanomermis culicivorax</name>
    <name type="common">Nematode worm</name>
    <dbReference type="NCBI Taxonomy" id="13658"/>
    <lineage>
        <taxon>Eukaryota</taxon>
        <taxon>Metazoa</taxon>
        <taxon>Ecdysozoa</taxon>
        <taxon>Nematoda</taxon>
        <taxon>Enoplea</taxon>
        <taxon>Dorylaimia</taxon>
        <taxon>Mermithida</taxon>
        <taxon>Mermithoidea</taxon>
        <taxon>Mermithidae</taxon>
        <taxon>Romanomermis</taxon>
    </lineage>
</organism>
<protein>
    <submittedName>
        <fullName evidence="2">Uncharacterized protein</fullName>
    </submittedName>
</protein>
<evidence type="ECO:0000313" key="2">
    <source>
        <dbReference type="WBParaSite" id="nRc.2.0.1.t13550-RA"/>
    </source>
</evidence>
<dbReference type="WBParaSite" id="nRc.2.0.1.t13550-RA">
    <property type="protein sequence ID" value="nRc.2.0.1.t13550-RA"/>
    <property type="gene ID" value="nRc.2.0.1.g13550"/>
</dbReference>
<dbReference type="AlphaFoldDB" id="A0A915IHJ4"/>
<proteinExistence type="predicted"/>
<evidence type="ECO:0000313" key="1">
    <source>
        <dbReference type="Proteomes" id="UP000887565"/>
    </source>
</evidence>